<keyword evidence="8" id="KW-0843">Virulence</keyword>
<dbReference type="InterPro" id="IPR015113">
    <property type="entry name" value="Staphostatin_B"/>
</dbReference>
<dbReference type="RefSeq" id="WP_046466929.1">
    <property type="nucleotide sequence ID" value="NZ_JAUOQO010000001.1"/>
</dbReference>
<dbReference type="Pfam" id="PF09023">
    <property type="entry name" value="Staphostatin_B"/>
    <property type="match status" value="1"/>
</dbReference>
<dbReference type="GO" id="GO:0004869">
    <property type="term" value="F:cysteine-type endopeptidase inhibitor activity"/>
    <property type="evidence" value="ECO:0007669"/>
    <property type="project" value="UniProtKB-KW"/>
</dbReference>
<evidence type="ECO:0000256" key="9">
    <source>
        <dbReference type="ARBA" id="ARBA00025412"/>
    </source>
</evidence>
<gene>
    <name evidence="12" type="ORF">Q4528_01525</name>
</gene>
<proteinExistence type="inferred from homology"/>
<evidence type="ECO:0000256" key="8">
    <source>
        <dbReference type="ARBA" id="ARBA00023026"/>
    </source>
</evidence>
<evidence type="ECO:0000256" key="2">
    <source>
        <dbReference type="ARBA" id="ARBA00007877"/>
    </source>
</evidence>
<evidence type="ECO:0000313" key="12">
    <source>
        <dbReference type="EMBL" id="MDO6572833.1"/>
    </source>
</evidence>
<evidence type="ECO:0000256" key="5">
    <source>
        <dbReference type="ARBA" id="ARBA00022490"/>
    </source>
</evidence>
<evidence type="ECO:0000256" key="4">
    <source>
        <dbReference type="ARBA" id="ARBA00014746"/>
    </source>
</evidence>
<sequence>MYQLQFINLDYNPSTLTKEQLNLIQQFLGNWKNQSLQKSISIRYERHTHLNQYQIIQIDSNHQRIKILPEDNQQIIYTLDYEDAQHILIQTSIHHSYGTSRPIRYEK</sequence>
<reference evidence="12" key="1">
    <citation type="submission" date="2023-07" db="EMBL/GenBank/DDBJ databases">
        <title>Genome content predicts the carbon catabolic preferences of heterotrophic bacteria.</title>
        <authorList>
            <person name="Gralka M."/>
        </authorList>
    </citation>
    <scope>NUCLEOTIDE SEQUENCE</scope>
    <source>
        <strain evidence="12">E2R20</strain>
    </source>
</reference>
<dbReference type="SUPFAM" id="SSF50882">
    <property type="entry name" value="beta-Barrel protease inhibitors"/>
    <property type="match status" value="1"/>
</dbReference>
<organism evidence="12 13">
    <name type="scientific">Staphylococcus pasteuri_A</name>
    <dbReference type="NCBI Taxonomy" id="3062664"/>
    <lineage>
        <taxon>Bacteria</taxon>
        <taxon>Bacillati</taxon>
        <taxon>Bacillota</taxon>
        <taxon>Bacilli</taxon>
        <taxon>Bacillales</taxon>
        <taxon>Staphylococcaceae</taxon>
        <taxon>Staphylococcus</taxon>
    </lineage>
</organism>
<dbReference type="EMBL" id="JAUOQO010000001">
    <property type="protein sequence ID" value="MDO6572833.1"/>
    <property type="molecule type" value="Genomic_DNA"/>
</dbReference>
<comment type="similarity">
    <text evidence="2">Belongs to the protease inhibitor I57 (SspC) family.</text>
</comment>
<dbReference type="GO" id="GO:0005737">
    <property type="term" value="C:cytoplasm"/>
    <property type="evidence" value="ECO:0007669"/>
    <property type="project" value="UniProtKB-SubCell"/>
</dbReference>
<dbReference type="GeneID" id="72469282"/>
<keyword evidence="6 12" id="KW-0646">Protease inhibitor</keyword>
<feature type="domain" description="Staphostatin B" evidence="11">
    <location>
        <begin position="3"/>
        <end position="107"/>
    </location>
</feature>
<evidence type="ECO:0000256" key="6">
    <source>
        <dbReference type="ARBA" id="ARBA00022690"/>
    </source>
</evidence>
<keyword evidence="5" id="KW-0963">Cytoplasm</keyword>
<dbReference type="InterPro" id="IPR016085">
    <property type="entry name" value="Protease_inh_B-barrel_dom"/>
</dbReference>
<protein>
    <recommendedName>
        <fullName evidence="4">Staphostatin B</fullName>
    </recommendedName>
    <alternativeName>
        <fullName evidence="10">Staphylococcal cysteine protease B inhibitor</fullName>
    </alternativeName>
</protein>
<accession>A0AAW7YNG2</accession>
<dbReference type="Gene3D" id="2.40.310.10">
    <property type="entry name" value="beta-Barrel protease inhibitors"/>
    <property type="match status" value="1"/>
</dbReference>
<name>A0AAW7YNG2_9STAP</name>
<evidence type="ECO:0000256" key="10">
    <source>
        <dbReference type="ARBA" id="ARBA00030637"/>
    </source>
</evidence>
<dbReference type="Proteomes" id="UP001170310">
    <property type="component" value="Unassembled WGS sequence"/>
</dbReference>
<comment type="subunit">
    <text evidence="3">Forms a stable non-covalent complex with prematurely activated/folded SspB.</text>
</comment>
<comment type="subcellular location">
    <subcellularLocation>
        <location evidence="1">Cytoplasm</location>
    </subcellularLocation>
</comment>
<comment type="caution">
    <text evidence="12">The sequence shown here is derived from an EMBL/GenBank/DDBJ whole genome shotgun (WGS) entry which is preliminary data.</text>
</comment>
<evidence type="ECO:0000256" key="7">
    <source>
        <dbReference type="ARBA" id="ARBA00022704"/>
    </source>
</evidence>
<comment type="function">
    <text evidence="9">Specifically inhibits the cysteine protease staphopain B (SspB) by blocking the active site of the enzyme. Probably required to protect cytoplasmic proteins from being degraded by prematurely activated/folded prostaphopain B. Also involved in growth capacity, viability and bacterial morphology.</text>
</comment>
<evidence type="ECO:0000313" key="13">
    <source>
        <dbReference type="Proteomes" id="UP001170310"/>
    </source>
</evidence>
<dbReference type="AlphaFoldDB" id="A0AAW7YNG2"/>
<evidence type="ECO:0000256" key="3">
    <source>
        <dbReference type="ARBA" id="ARBA00011778"/>
    </source>
</evidence>
<keyword evidence="7" id="KW-0789">Thiol protease inhibitor</keyword>
<evidence type="ECO:0000256" key="1">
    <source>
        <dbReference type="ARBA" id="ARBA00004496"/>
    </source>
</evidence>
<evidence type="ECO:0000259" key="11">
    <source>
        <dbReference type="Pfam" id="PF09023"/>
    </source>
</evidence>
<keyword evidence="13" id="KW-1185">Reference proteome</keyword>
<dbReference type="InterPro" id="IPR037296">
    <property type="entry name" value="Staphostatin_A/B"/>
</dbReference>